<evidence type="ECO:0000313" key="2">
    <source>
        <dbReference type="Proteomes" id="UP000229112"/>
    </source>
</evidence>
<comment type="caution">
    <text evidence="1">The sequence shown here is derived from an EMBL/GenBank/DDBJ whole genome shotgun (WGS) entry which is preliminary data.</text>
</comment>
<reference evidence="2" key="1">
    <citation type="submission" date="2017-09" db="EMBL/GenBank/DDBJ databases">
        <title>Depth-based differentiation of microbial function through sediment-hosted aquifers and enrichment of novel symbionts in the deep terrestrial subsurface.</title>
        <authorList>
            <person name="Probst A.J."/>
            <person name="Ladd B."/>
            <person name="Jarett J.K."/>
            <person name="Geller-Mcgrath D.E."/>
            <person name="Sieber C.M.K."/>
            <person name="Emerson J.B."/>
            <person name="Anantharaman K."/>
            <person name="Thomas B.C."/>
            <person name="Malmstrom R."/>
            <person name="Stieglmeier M."/>
            <person name="Klingl A."/>
            <person name="Woyke T."/>
            <person name="Ryan C.M."/>
            <person name="Banfield J.F."/>
        </authorList>
    </citation>
    <scope>NUCLEOTIDE SEQUENCE [LARGE SCALE GENOMIC DNA]</scope>
</reference>
<dbReference type="Proteomes" id="UP000229112">
    <property type="component" value="Unassembled WGS sequence"/>
</dbReference>
<evidence type="ECO:0000313" key="1">
    <source>
        <dbReference type="EMBL" id="PIT92936.1"/>
    </source>
</evidence>
<gene>
    <name evidence="1" type="ORF">COU06_02660</name>
</gene>
<proteinExistence type="predicted"/>
<protein>
    <submittedName>
        <fullName evidence="1">Uncharacterized protein</fullName>
    </submittedName>
</protein>
<organism evidence="1 2">
    <name type="scientific">Candidatus Harrisonbacteria bacterium CG10_big_fil_rev_8_21_14_0_10_38_8</name>
    <dbReference type="NCBI Taxonomy" id="1974582"/>
    <lineage>
        <taxon>Bacteria</taxon>
        <taxon>Candidatus Harrisoniibacteriota</taxon>
    </lineage>
</organism>
<dbReference type="InterPro" id="IPR046732">
    <property type="entry name" value="DUF6624"/>
</dbReference>
<dbReference type="Pfam" id="PF20329">
    <property type="entry name" value="DUF6624"/>
    <property type="match status" value="1"/>
</dbReference>
<accession>A0A2M6WJH8</accession>
<feature type="non-terminal residue" evidence="1">
    <location>
        <position position="165"/>
    </location>
</feature>
<dbReference type="EMBL" id="PFAY01000026">
    <property type="protein sequence ID" value="PIT92936.1"/>
    <property type="molecule type" value="Genomic_DNA"/>
</dbReference>
<dbReference type="AlphaFoldDB" id="A0A2M6WJH8"/>
<sequence>MERSSVEFNKDLHDDLVLMGGCDQRLRKKRDLTDEDIKEIEEVDDINIETLKKIINQYGWPGISLVGEDGARVAWLIAQHADKEVEFQRSCLEELKKAVERGEAKKEFVAFLTDRVLVNSGLKQIFGTQFHKDETGEYVPRPIEDMEGLEARRSEYGLDSFKEYS</sequence>
<name>A0A2M6WJH8_9BACT</name>